<evidence type="ECO:0000313" key="5">
    <source>
        <dbReference type="Proteomes" id="UP001158576"/>
    </source>
</evidence>
<dbReference type="PANTHER" id="PTHR11772:SF2">
    <property type="entry name" value="ASPARAGINE SYNTHETASE [GLUTAMINE-HYDROLYZING]"/>
    <property type="match status" value="1"/>
</dbReference>
<gene>
    <name evidence="4" type="ORF">OKIOD_LOCUS11301</name>
</gene>
<dbReference type="Pfam" id="PF13537">
    <property type="entry name" value="GATase_7"/>
    <property type="match status" value="1"/>
</dbReference>
<protein>
    <submittedName>
        <fullName evidence="4">Oidioi.mRNA.OKI2018_I69.chr1.g2536.t1.cds</fullName>
    </submittedName>
</protein>
<evidence type="ECO:0000256" key="1">
    <source>
        <dbReference type="ARBA" id="ARBA00022741"/>
    </source>
</evidence>
<keyword evidence="2" id="KW-0067">ATP-binding</keyword>
<dbReference type="EMBL" id="OU015566">
    <property type="protein sequence ID" value="CAG5105883.1"/>
    <property type="molecule type" value="Genomic_DNA"/>
</dbReference>
<name>A0ABN7SXS6_OIKDI</name>
<dbReference type="CDD" id="cd00712">
    <property type="entry name" value="AsnB"/>
    <property type="match status" value="1"/>
</dbReference>
<dbReference type="InterPro" id="IPR017932">
    <property type="entry name" value="GATase_2_dom"/>
</dbReference>
<organism evidence="4 5">
    <name type="scientific">Oikopleura dioica</name>
    <name type="common">Tunicate</name>
    <dbReference type="NCBI Taxonomy" id="34765"/>
    <lineage>
        <taxon>Eukaryota</taxon>
        <taxon>Metazoa</taxon>
        <taxon>Chordata</taxon>
        <taxon>Tunicata</taxon>
        <taxon>Appendicularia</taxon>
        <taxon>Copelata</taxon>
        <taxon>Oikopleuridae</taxon>
        <taxon>Oikopleura</taxon>
    </lineage>
</organism>
<dbReference type="InterPro" id="IPR029055">
    <property type="entry name" value="Ntn_hydrolases_N"/>
</dbReference>
<dbReference type="InterPro" id="IPR033738">
    <property type="entry name" value="AsnB_N"/>
</dbReference>
<keyword evidence="5" id="KW-1185">Reference proteome</keyword>
<reference evidence="4 5" key="1">
    <citation type="submission" date="2021-04" db="EMBL/GenBank/DDBJ databases">
        <authorList>
            <person name="Bliznina A."/>
        </authorList>
    </citation>
    <scope>NUCLEOTIDE SEQUENCE [LARGE SCALE GENOMIC DNA]</scope>
</reference>
<dbReference type="Proteomes" id="UP001158576">
    <property type="component" value="Chromosome 1"/>
</dbReference>
<proteinExistence type="predicted"/>
<keyword evidence="1" id="KW-0547">Nucleotide-binding</keyword>
<dbReference type="PANTHER" id="PTHR11772">
    <property type="entry name" value="ASPARAGINE SYNTHETASE"/>
    <property type="match status" value="1"/>
</dbReference>
<evidence type="ECO:0000259" key="3">
    <source>
        <dbReference type="PROSITE" id="PS51278"/>
    </source>
</evidence>
<dbReference type="SUPFAM" id="SSF56235">
    <property type="entry name" value="N-terminal nucleophile aminohydrolases (Ntn hydrolases)"/>
    <property type="match status" value="1"/>
</dbReference>
<dbReference type="InterPro" id="IPR050795">
    <property type="entry name" value="Asn_Synthetase"/>
</dbReference>
<dbReference type="PROSITE" id="PS51278">
    <property type="entry name" value="GATASE_TYPE_2"/>
    <property type="match status" value="1"/>
</dbReference>
<accession>A0ABN7SXS6</accession>
<dbReference type="Gene3D" id="3.60.20.10">
    <property type="entry name" value="Glutamine Phosphoribosylpyrophosphate, subunit 1, domain 1"/>
    <property type="match status" value="1"/>
</dbReference>
<feature type="domain" description="Glutamine amidotransferase type-2" evidence="3">
    <location>
        <begin position="2"/>
        <end position="196"/>
    </location>
</feature>
<evidence type="ECO:0000256" key="2">
    <source>
        <dbReference type="ARBA" id="ARBA00022840"/>
    </source>
</evidence>
<evidence type="ECO:0000313" key="4">
    <source>
        <dbReference type="EMBL" id="CAG5105883.1"/>
    </source>
</evidence>
<sequence length="340" mass="38988">MCGILAVFGLEGHPENYEKNFLENLDCMEHRGQDSTGFYWGENFILGHLRLGFVGGTSGTQPLSSYDSSIVCIANGEIYNYKSIWKQLDKIDPTINKQRRSESDCETFITCYQAFGPNFLQKVDLVGMFAFILVDMKKQKVIIGRDFGGKVPLHFCKDKNGESWFASEKKGLMNQVEHMDEIFDFPIGKYYLIDRIQQTKQVKTIPNNPLQHSFAPIKNWSTEEILTKFCIAVERIIPEKIPFAVLLDGSIYAELLFHAIQGRVNDKKRIFPIILHGDFFYSDDDIRKLQKEYGCDLHAITISPSRILEDIEDIMYAIESADPAKIFEGSTIYYGNFFID</sequence>